<dbReference type="RefSeq" id="WP_165478657.1">
    <property type="nucleotide sequence ID" value="NZ_CAACYI010000001.1"/>
</dbReference>
<comment type="caution">
    <text evidence="1">The sequence shown here is derived from an EMBL/GenBank/DDBJ whole genome shotgun (WGS) entry which is preliminary data.</text>
</comment>
<accession>A0A8H2M647</accession>
<proteinExistence type="predicted"/>
<sequence length="49" mass="5835">MSEKLIEIPDEYVPDFSIPDEERNAQEAEYRKKMRDGLDKLFSNDQTNE</sequence>
<organism evidence="1 2">
    <name type="scientific">Urinicoccus massiliensis</name>
    <dbReference type="NCBI Taxonomy" id="1723382"/>
    <lineage>
        <taxon>Bacteria</taxon>
        <taxon>Bacillati</taxon>
        <taxon>Bacillota</taxon>
        <taxon>Tissierellia</taxon>
        <taxon>Tissierellales</taxon>
        <taxon>Peptoniphilaceae</taxon>
        <taxon>Urinicoccus</taxon>
    </lineage>
</organism>
<reference evidence="1 2" key="1">
    <citation type="submission" date="2019-02" db="EMBL/GenBank/DDBJ databases">
        <authorList>
            <consortium name="Pathogen Informatics"/>
        </authorList>
    </citation>
    <scope>NUCLEOTIDE SEQUENCE [LARGE SCALE GENOMIC DNA]</scope>
    <source>
        <strain evidence="1 2">3012STDY7089603</strain>
    </source>
</reference>
<protein>
    <submittedName>
        <fullName evidence="1">Uncharacterized protein</fullName>
    </submittedName>
</protein>
<dbReference type="EMBL" id="CAACYI010000001">
    <property type="protein sequence ID" value="VFB17207.1"/>
    <property type="molecule type" value="Genomic_DNA"/>
</dbReference>
<name>A0A8H2M647_9FIRM</name>
<dbReference type="AlphaFoldDB" id="A0A8H2M647"/>
<dbReference type="Proteomes" id="UP000377798">
    <property type="component" value="Unassembled WGS sequence"/>
</dbReference>
<evidence type="ECO:0000313" key="1">
    <source>
        <dbReference type="EMBL" id="VFB17207.1"/>
    </source>
</evidence>
<evidence type="ECO:0000313" key="2">
    <source>
        <dbReference type="Proteomes" id="UP000377798"/>
    </source>
</evidence>
<gene>
    <name evidence="1" type="ORF">NCTC13150_01793</name>
</gene>
<keyword evidence="2" id="KW-1185">Reference proteome</keyword>